<dbReference type="InterPro" id="IPR036388">
    <property type="entry name" value="WH-like_DNA-bd_sf"/>
</dbReference>
<protein>
    <submittedName>
        <fullName evidence="6">MarR family transcriptional regulator</fullName>
    </submittedName>
</protein>
<dbReference type="PANTHER" id="PTHR42756:SF1">
    <property type="entry name" value="TRANSCRIPTIONAL REPRESSOR OF EMRAB OPERON"/>
    <property type="match status" value="1"/>
</dbReference>
<keyword evidence="3" id="KW-0804">Transcription</keyword>
<evidence type="ECO:0000259" key="5">
    <source>
        <dbReference type="PROSITE" id="PS50995"/>
    </source>
</evidence>
<dbReference type="SMART" id="SM00347">
    <property type="entry name" value="HTH_MARR"/>
    <property type="match status" value="1"/>
</dbReference>
<dbReference type="AlphaFoldDB" id="A0A2P7SL15"/>
<evidence type="ECO:0000256" key="3">
    <source>
        <dbReference type="ARBA" id="ARBA00023163"/>
    </source>
</evidence>
<dbReference type="InterPro" id="IPR036390">
    <property type="entry name" value="WH_DNA-bd_sf"/>
</dbReference>
<evidence type="ECO:0000313" key="7">
    <source>
        <dbReference type="Proteomes" id="UP000240653"/>
    </source>
</evidence>
<dbReference type="Pfam" id="PF12802">
    <property type="entry name" value="MarR_2"/>
    <property type="match status" value="1"/>
</dbReference>
<dbReference type="GO" id="GO:0003677">
    <property type="term" value="F:DNA binding"/>
    <property type="evidence" value="ECO:0007669"/>
    <property type="project" value="UniProtKB-KW"/>
</dbReference>
<sequence length="201" mass="22930">MASQDTGLTTLDDLLMEAGRRDVPEGAVDELVAVKLWQNPCWFSFRINFLALQFNVPIYRWIEVEFGLQRVEFVVLYSLSLKNGVTASAICNSSGFPRNTISRAIQKLIDKNIIRREVDPGDLRSFVLYLTDEGRRIVDEAMQPMREREQLMLSSLSPAEQLMLSELLAKVVADSSKWPETWPSNKKSSQQTDTPEEMEEV</sequence>
<dbReference type="InterPro" id="IPR000835">
    <property type="entry name" value="HTH_MarR-typ"/>
</dbReference>
<dbReference type="SUPFAM" id="SSF46785">
    <property type="entry name" value="Winged helix' DNA-binding domain"/>
    <property type="match status" value="1"/>
</dbReference>
<dbReference type="Proteomes" id="UP000240653">
    <property type="component" value="Unassembled WGS sequence"/>
</dbReference>
<name>A0A2P7SL15_9HYPH</name>
<dbReference type="PANTHER" id="PTHR42756">
    <property type="entry name" value="TRANSCRIPTIONAL REGULATOR, MARR"/>
    <property type="match status" value="1"/>
</dbReference>
<evidence type="ECO:0000256" key="2">
    <source>
        <dbReference type="ARBA" id="ARBA00023125"/>
    </source>
</evidence>
<proteinExistence type="predicted"/>
<organism evidence="6 7">
    <name type="scientific">Pseudaminobacter soli</name>
    <name type="common">ex Li et al. 2025</name>
    <dbReference type="NCBI Taxonomy" id="1295366"/>
    <lineage>
        <taxon>Bacteria</taxon>
        <taxon>Pseudomonadati</taxon>
        <taxon>Pseudomonadota</taxon>
        <taxon>Alphaproteobacteria</taxon>
        <taxon>Hyphomicrobiales</taxon>
        <taxon>Phyllobacteriaceae</taxon>
        <taxon>Pseudaminobacter</taxon>
    </lineage>
</organism>
<accession>A0A2P7SL15</accession>
<evidence type="ECO:0000313" key="6">
    <source>
        <dbReference type="EMBL" id="PSJ63179.1"/>
    </source>
</evidence>
<keyword evidence="2" id="KW-0238">DNA-binding</keyword>
<dbReference type="GO" id="GO:0003700">
    <property type="term" value="F:DNA-binding transcription factor activity"/>
    <property type="evidence" value="ECO:0007669"/>
    <property type="project" value="InterPro"/>
</dbReference>
<gene>
    <name evidence="6" type="ORF">C7I85_05085</name>
</gene>
<keyword evidence="1" id="KW-0805">Transcription regulation</keyword>
<dbReference type="Gene3D" id="1.10.10.10">
    <property type="entry name" value="Winged helix-like DNA-binding domain superfamily/Winged helix DNA-binding domain"/>
    <property type="match status" value="1"/>
</dbReference>
<dbReference type="RefSeq" id="WP_106722852.1">
    <property type="nucleotide sequence ID" value="NZ_PXYL01000002.1"/>
</dbReference>
<dbReference type="PROSITE" id="PS50995">
    <property type="entry name" value="HTH_MARR_2"/>
    <property type="match status" value="1"/>
</dbReference>
<reference evidence="6" key="1">
    <citation type="submission" date="2018-03" db="EMBL/GenBank/DDBJ databases">
        <title>The draft genome of Mesorhizobium soli JCM 19897.</title>
        <authorList>
            <person name="Li L."/>
            <person name="Liu L."/>
            <person name="Liang L."/>
            <person name="Wang T."/>
            <person name="Zhang X."/>
        </authorList>
    </citation>
    <scope>NUCLEOTIDE SEQUENCE [LARGE SCALE GENOMIC DNA]</scope>
    <source>
        <strain evidence="6">JCM 19897</strain>
    </source>
</reference>
<dbReference type="OrthoDB" id="8114524at2"/>
<evidence type="ECO:0000256" key="4">
    <source>
        <dbReference type="SAM" id="MobiDB-lite"/>
    </source>
</evidence>
<feature type="region of interest" description="Disordered" evidence="4">
    <location>
        <begin position="177"/>
        <end position="201"/>
    </location>
</feature>
<dbReference type="PRINTS" id="PR00598">
    <property type="entry name" value="HTHMARR"/>
</dbReference>
<keyword evidence="7" id="KW-1185">Reference proteome</keyword>
<comment type="caution">
    <text evidence="6">The sequence shown here is derived from an EMBL/GenBank/DDBJ whole genome shotgun (WGS) entry which is preliminary data.</text>
</comment>
<evidence type="ECO:0000256" key="1">
    <source>
        <dbReference type="ARBA" id="ARBA00023015"/>
    </source>
</evidence>
<feature type="domain" description="HTH marR-type" evidence="5">
    <location>
        <begin position="44"/>
        <end position="173"/>
    </location>
</feature>
<dbReference type="EMBL" id="PXYL01000002">
    <property type="protein sequence ID" value="PSJ63179.1"/>
    <property type="molecule type" value="Genomic_DNA"/>
</dbReference>
<feature type="compositionally biased region" description="Polar residues" evidence="4">
    <location>
        <begin position="182"/>
        <end position="193"/>
    </location>
</feature>